<dbReference type="EMBL" id="KV426083">
    <property type="protein sequence ID" value="KZV89052.1"/>
    <property type="molecule type" value="Genomic_DNA"/>
</dbReference>
<evidence type="ECO:0000313" key="7">
    <source>
        <dbReference type="Proteomes" id="UP000077266"/>
    </source>
</evidence>
<dbReference type="PANTHER" id="PTHR10270">
    <property type="entry name" value="SOX TRANSCRIPTION FACTOR"/>
    <property type="match status" value="1"/>
</dbReference>
<keyword evidence="3" id="KW-0539">Nucleus</keyword>
<dbReference type="GO" id="GO:0001228">
    <property type="term" value="F:DNA-binding transcription activator activity, RNA polymerase II-specific"/>
    <property type="evidence" value="ECO:0007669"/>
    <property type="project" value="TreeGrafter"/>
</dbReference>
<dbReference type="InterPro" id="IPR036910">
    <property type="entry name" value="HMG_box_dom_sf"/>
</dbReference>
<evidence type="ECO:0000256" key="4">
    <source>
        <dbReference type="SAM" id="MobiDB-lite"/>
    </source>
</evidence>
<evidence type="ECO:0000259" key="5">
    <source>
        <dbReference type="PROSITE" id="PS50118"/>
    </source>
</evidence>
<accession>A0A165FIH2</accession>
<dbReference type="GO" id="GO:0000978">
    <property type="term" value="F:RNA polymerase II cis-regulatory region sequence-specific DNA binding"/>
    <property type="evidence" value="ECO:0007669"/>
    <property type="project" value="TreeGrafter"/>
</dbReference>
<evidence type="ECO:0000256" key="2">
    <source>
        <dbReference type="ARBA" id="ARBA00023163"/>
    </source>
</evidence>
<keyword evidence="7" id="KW-1185">Reference proteome</keyword>
<dbReference type="OrthoDB" id="6247875at2759"/>
<sequence length="323" mass="35874">MSRSDNRAEAARLWVVRHWSALHPTRSGNRIRRPLNCFMLFRTYFVQNLMHLAEYNTPDVQGTTTSFRASKAWSRLTQEERDIWAERGRAWAERHATLFPNYKFSPRRNNAQALTNSPPPSYLRTRRRSSSVPPMPTSVPFQSDLSEPSDVDPASLPGSPQLDFAYAPVPEGWTGPSFVGAHPNGSQIAIPNWPEHMQAYVDFNTGAHFLDSASSLSSPTTSTTFNFDNDYWVTPAAFNDPWQVGSLPAADDSLSAQLASHPGPAPGSMVHVSPYAPFPGAPFIPEGNYMIPAHQPPPMPSALEPFPLVPSNAPVEQEEHRRS</sequence>
<evidence type="ECO:0000256" key="3">
    <source>
        <dbReference type="PROSITE-ProRule" id="PRU00267"/>
    </source>
</evidence>
<protein>
    <recommendedName>
        <fullName evidence="5">HMG box domain-containing protein</fullName>
    </recommendedName>
</protein>
<dbReference type="InterPro" id="IPR050140">
    <property type="entry name" value="SRY-related_HMG-box_TF-like"/>
</dbReference>
<dbReference type="SUPFAM" id="SSF47095">
    <property type="entry name" value="HMG-box"/>
    <property type="match status" value="1"/>
</dbReference>
<dbReference type="InterPro" id="IPR009071">
    <property type="entry name" value="HMG_box_dom"/>
</dbReference>
<gene>
    <name evidence="6" type="ORF">EXIGLDRAFT_772132</name>
</gene>
<feature type="domain" description="HMG box" evidence="5">
    <location>
        <begin position="31"/>
        <end position="103"/>
    </location>
</feature>
<feature type="DNA-binding region" description="HMG box" evidence="3">
    <location>
        <begin position="31"/>
        <end position="103"/>
    </location>
</feature>
<keyword evidence="1 3" id="KW-0238">DNA-binding</keyword>
<organism evidence="6 7">
    <name type="scientific">Exidia glandulosa HHB12029</name>
    <dbReference type="NCBI Taxonomy" id="1314781"/>
    <lineage>
        <taxon>Eukaryota</taxon>
        <taxon>Fungi</taxon>
        <taxon>Dikarya</taxon>
        <taxon>Basidiomycota</taxon>
        <taxon>Agaricomycotina</taxon>
        <taxon>Agaricomycetes</taxon>
        <taxon>Auriculariales</taxon>
        <taxon>Exidiaceae</taxon>
        <taxon>Exidia</taxon>
    </lineage>
</organism>
<evidence type="ECO:0000313" key="6">
    <source>
        <dbReference type="EMBL" id="KZV89052.1"/>
    </source>
</evidence>
<dbReference type="GO" id="GO:0005634">
    <property type="term" value="C:nucleus"/>
    <property type="evidence" value="ECO:0007669"/>
    <property type="project" value="UniProtKB-UniRule"/>
</dbReference>
<dbReference type="PROSITE" id="PS50118">
    <property type="entry name" value="HMG_BOX_2"/>
    <property type="match status" value="1"/>
</dbReference>
<dbReference type="Proteomes" id="UP000077266">
    <property type="component" value="Unassembled WGS sequence"/>
</dbReference>
<feature type="region of interest" description="Disordered" evidence="4">
    <location>
        <begin position="295"/>
        <end position="323"/>
    </location>
</feature>
<feature type="region of interest" description="Disordered" evidence="4">
    <location>
        <begin position="108"/>
        <end position="156"/>
    </location>
</feature>
<reference evidence="6 7" key="1">
    <citation type="journal article" date="2016" name="Mol. Biol. Evol.">
        <title>Comparative Genomics of Early-Diverging Mushroom-Forming Fungi Provides Insights into the Origins of Lignocellulose Decay Capabilities.</title>
        <authorList>
            <person name="Nagy L.G."/>
            <person name="Riley R."/>
            <person name="Tritt A."/>
            <person name="Adam C."/>
            <person name="Daum C."/>
            <person name="Floudas D."/>
            <person name="Sun H."/>
            <person name="Yadav J.S."/>
            <person name="Pangilinan J."/>
            <person name="Larsson K.H."/>
            <person name="Matsuura K."/>
            <person name="Barry K."/>
            <person name="Labutti K."/>
            <person name="Kuo R."/>
            <person name="Ohm R.A."/>
            <person name="Bhattacharya S.S."/>
            <person name="Shirouzu T."/>
            <person name="Yoshinaga Y."/>
            <person name="Martin F.M."/>
            <person name="Grigoriev I.V."/>
            <person name="Hibbett D.S."/>
        </authorList>
    </citation>
    <scope>NUCLEOTIDE SEQUENCE [LARGE SCALE GENOMIC DNA]</scope>
    <source>
        <strain evidence="6 7">HHB12029</strain>
    </source>
</reference>
<dbReference type="Gene3D" id="1.10.30.10">
    <property type="entry name" value="High mobility group box domain"/>
    <property type="match status" value="1"/>
</dbReference>
<evidence type="ECO:0000256" key="1">
    <source>
        <dbReference type="ARBA" id="ARBA00023125"/>
    </source>
</evidence>
<dbReference type="GO" id="GO:0030154">
    <property type="term" value="P:cell differentiation"/>
    <property type="evidence" value="ECO:0007669"/>
    <property type="project" value="TreeGrafter"/>
</dbReference>
<name>A0A165FIH2_EXIGL</name>
<keyword evidence="2" id="KW-0804">Transcription</keyword>
<dbReference type="AlphaFoldDB" id="A0A165FIH2"/>
<proteinExistence type="predicted"/>
<dbReference type="STRING" id="1314781.A0A165FIH2"/>
<dbReference type="InParanoid" id="A0A165FIH2"/>
<dbReference type="PANTHER" id="PTHR10270:SF161">
    <property type="entry name" value="SEX-DETERMINING REGION Y PROTEIN"/>
    <property type="match status" value="1"/>
</dbReference>